<feature type="binding site" evidence="1">
    <location>
        <position position="66"/>
    </location>
    <ligand>
        <name>Mg(2+)</name>
        <dbReference type="ChEBI" id="CHEBI:18420"/>
        <label>1</label>
    </ligand>
</feature>
<feature type="binding site" evidence="1">
    <location>
        <position position="309"/>
    </location>
    <ligand>
        <name>Mg(2+)</name>
        <dbReference type="ChEBI" id="CHEBI:18420"/>
        <label>1</label>
    </ligand>
</feature>
<dbReference type="SUPFAM" id="SSF101478">
    <property type="entry name" value="ADP-ribosylglycohydrolase"/>
    <property type="match status" value="1"/>
</dbReference>
<protein>
    <submittedName>
        <fullName evidence="2">ADP-ribosylglycohydrolase</fullName>
    </submittedName>
</protein>
<proteinExistence type="predicted"/>
<evidence type="ECO:0000256" key="1">
    <source>
        <dbReference type="PIRSR" id="PIRSR605502-1"/>
    </source>
</evidence>
<dbReference type="Pfam" id="PF03747">
    <property type="entry name" value="ADP_ribosyl_GH"/>
    <property type="match status" value="1"/>
</dbReference>
<keyword evidence="1" id="KW-0479">Metal-binding</keyword>
<keyword evidence="2" id="KW-0378">Hydrolase</keyword>
<reference evidence="2" key="1">
    <citation type="submission" date="2014-07" db="EMBL/GenBank/DDBJ databases">
        <authorList>
            <person name="Zhang J.E."/>
            <person name="Yang H."/>
            <person name="Guo J."/>
            <person name="Deng Z."/>
            <person name="Luo H."/>
            <person name="Luo M."/>
            <person name="Zhao B."/>
        </authorList>
    </citation>
    <scope>NUCLEOTIDE SEQUENCE</scope>
    <source>
        <strain evidence="2">AM4</strain>
    </source>
</reference>
<evidence type="ECO:0000313" key="2">
    <source>
        <dbReference type="EMBL" id="CED91019.1"/>
    </source>
</evidence>
<gene>
    <name evidence="2" type="ORF">AAM4_1187</name>
</gene>
<keyword evidence="1" id="KW-0460">Magnesium</keyword>
<accession>A0A1L7RJC3</accession>
<feature type="binding site" evidence="1">
    <location>
        <position position="68"/>
    </location>
    <ligand>
        <name>Mg(2+)</name>
        <dbReference type="ChEBI" id="CHEBI:18420"/>
        <label>1</label>
    </ligand>
</feature>
<dbReference type="GO" id="GO:0016787">
    <property type="term" value="F:hydrolase activity"/>
    <property type="evidence" value="ECO:0007669"/>
    <property type="project" value="UniProtKB-KW"/>
</dbReference>
<dbReference type="PANTHER" id="PTHR16222:SF12">
    <property type="entry name" value="ADP-RIBOSYLGLYCOHYDROLASE-RELATED"/>
    <property type="match status" value="1"/>
</dbReference>
<organism evidence="2">
    <name type="scientific">Actinomyces succiniciruminis</name>
    <dbReference type="NCBI Taxonomy" id="1522002"/>
    <lineage>
        <taxon>Bacteria</taxon>
        <taxon>Bacillati</taxon>
        <taxon>Actinomycetota</taxon>
        <taxon>Actinomycetes</taxon>
        <taxon>Actinomycetales</taxon>
        <taxon>Actinomycetaceae</taxon>
        <taxon>Actinomyces</taxon>
    </lineage>
</organism>
<dbReference type="InterPro" id="IPR050792">
    <property type="entry name" value="ADP-ribosylglycohydrolase"/>
</dbReference>
<feature type="binding site" evidence="1">
    <location>
        <position position="307"/>
    </location>
    <ligand>
        <name>Mg(2+)</name>
        <dbReference type="ChEBI" id="CHEBI:18420"/>
        <label>1</label>
    </ligand>
</feature>
<dbReference type="EMBL" id="LK995493">
    <property type="protein sequence ID" value="CED91019.1"/>
    <property type="molecule type" value="Genomic_DNA"/>
</dbReference>
<dbReference type="PANTHER" id="PTHR16222">
    <property type="entry name" value="ADP-RIBOSYLGLYCOHYDROLASE"/>
    <property type="match status" value="1"/>
</dbReference>
<name>A0A1L7RJC3_9ACTO</name>
<dbReference type="InterPro" id="IPR036705">
    <property type="entry name" value="Ribosyl_crysJ1_sf"/>
</dbReference>
<feature type="binding site" evidence="1">
    <location>
        <position position="67"/>
    </location>
    <ligand>
        <name>Mg(2+)</name>
        <dbReference type="ChEBI" id="CHEBI:18420"/>
        <label>1</label>
    </ligand>
</feature>
<comment type="cofactor">
    <cofactor evidence="1">
        <name>Mg(2+)</name>
        <dbReference type="ChEBI" id="CHEBI:18420"/>
    </cofactor>
    <text evidence="1">Binds 2 magnesium ions per subunit.</text>
</comment>
<dbReference type="InterPro" id="IPR005502">
    <property type="entry name" value="Ribosyl_crysJ1"/>
</dbReference>
<dbReference type="GO" id="GO:0046872">
    <property type="term" value="F:metal ion binding"/>
    <property type="evidence" value="ECO:0007669"/>
    <property type="project" value="UniProtKB-KW"/>
</dbReference>
<dbReference type="AlphaFoldDB" id="A0A1L7RJC3"/>
<dbReference type="RefSeq" id="WP_210579777.1">
    <property type="nucleotide sequence ID" value="NZ_LK995493.1"/>
</dbReference>
<sequence>MRLANPNSASAGALTDSQLDRVEGVLLAQAVGDVMGVPYEPGEVPLEGPAQLLGGGFGDYAPGEWSDDTQMSLYIAEITATGADLTEDATLDEIARGWCRWVTVDGATDVGAQTRAVIDAVADTAAAPGIAARMRAAAADLHARTGRTAGNGALMRNGVVGLTRLGDRRATAAAARAVAELTHADPLAGDACVIQAEMIRANVMAPAWQGMPYFGANALATLDLIPAERREYWHDLFDGGILDADHYQAPPAGDGFAVHALGHATLAFIFANRAGHRSAAAMSGDRGEVARVWMNLLLDRAVQASQDKDTVGAITGAIAGSYLGASALDPQWVAAVHGLPRRSDGTDRTAADLRALARATATAGLNR</sequence>
<dbReference type="Gene3D" id="1.10.4080.10">
    <property type="entry name" value="ADP-ribosylation/Crystallin J1"/>
    <property type="match status" value="1"/>
</dbReference>
<feature type="binding site" evidence="1">
    <location>
        <position position="310"/>
    </location>
    <ligand>
        <name>Mg(2+)</name>
        <dbReference type="ChEBI" id="CHEBI:18420"/>
        <label>1</label>
    </ligand>
</feature>